<feature type="domain" description="HTH gntR-type" evidence="4">
    <location>
        <begin position="20"/>
        <end position="87"/>
    </location>
</feature>
<dbReference type="PROSITE" id="PS50949">
    <property type="entry name" value="HTH_GNTR"/>
    <property type="match status" value="1"/>
</dbReference>
<dbReference type="GO" id="GO:0003677">
    <property type="term" value="F:DNA binding"/>
    <property type="evidence" value="ECO:0007669"/>
    <property type="project" value="UniProtKB-KW"/>
</dbReference>
<keyword evidence="2" id="KW-0238">DNA-binding</keyword>
<evidence type="ECO:0000256" key="2">
    <source>
        <dbReference type="ARBA" id="ARBA00023125"/>
    </source>
</evidence>
<evidence type="ECO:0000259" key="4">
    <source>
        <dbReference type="PROSITE" id="PS50949"/>
    </source>
</evidence>
<dbReference type="PANTHER" id="PTHR43537">
    <property type="entry name" value="TRANSCRIPTIONAL REGULATOR, GNTR FAMILY"/>
    <property type="match status" value="1"/>
</dbReference>
<dbReference type="Gene3D" id="1.10.10.10">
    <property type="entry name" value="Winged helix-like DNA-binding domain superfamily/Winged helix DNA-binding domain"/>
    <property type="match status" value="1"/>
</dbReference>
<dbReference type="Pfam" id="PF00392">
    <property type="entry name" value="GntR"/>
    <property type="match status" value="1"/>
</dbReference>
<organism evidence="5 6">
    <name type="scientific">Bosea caraganae</name>
    <dbReference type="NCBI Taxonomy" id="2763117"/>
    <lineage>
        <taxon>Bacteria</taxon>
        <taxon>Pseudomonadati</taxon>
        <taxon>Pseudomonadota</taxon>
        <taxon>Alphaproteobacteria</taxon>
        <taxon>Hyphomicrobiales</taxon>
        <taxon>Boseaceae</taxon>
        <taxon>Bosea</taxon>
    </lineage>
</organism>
<dbReference type="Gene3D" id="1.20.120.530">
    <property type="entry name" value="GntR ligand-binding domain-like"/>
    <property type="match status" value="1"/>
</dbReference>
<keyword evidence="3" id="KW-0804">Transcription</keyword>
<comment type="caution">
    <text evidence="5">The sequence shown here is derived from an EMBL/GenBank/DDBJ whole genome shotgun (WGS) entry which is preliminary data.</text>
</comment>
<sequence length="233" mass="26226">MGKNHGERGMAVAKAKVTAATDPSVITNKLEEDIALGRILPRERLIEEELALRFGVNRHVIRQVLMELETIGLIIRQKNKGATVRDLLPEDVINIYAVRELLEGKAAELIEMPAKPEVVARLKDIQERHAKAAEAGELTNVFRLNLLFHKTFFAACGNPHLADAIQHFALKAHIARSLTVGDPKLLRRAVEEHAEIVRYLETADRANLVRLAVEHIIPSKDAYLESYRRRFGE</sequence>
<dbReference type="SMART" id="SM00895">
    <property type="entry name" value="FCD"/>
    <property type="match status" value="1"/>
</dbReference>
<evidence type="ECO:0000256" key="3">
    <source>
        <dbReference type="ARBA" id="ARBA00023163"/>
    </source>
</evidence>
<dbReference type="SMART" id="SM00345">
    <property type="entry name" value="HTH_GNTR"/>
    <property type="match status" value="1"/>
</dbReference>
<dbReference type="InterPro" id="IPR011711">
    <property type="entry name" value="GntR_C"/>
</dbReference>
<evidence type="ECO:0000256" key="1">
    <source>
        <dbReference type="ARBA" id="ARBA00023015"/>
    </source>
</evidence>
<dbReference type="AlphaFoldDB" id="A0A370KYZ0"/>
<accession>A0A370KYZ0</accession>
<dbReference type="InterPro" id="IPR000524">
    <property type="entry name" value="Tscrpt_reg_HTH_GntR"/>
</dbReference>
<keyword evidence="6" id="KW-1185">Reference proteome</keyword>
<gene>
    <name evidence="5" type="ORF">DWE98_25695</name>
</gene>
<dbReference type="InterPro" id="IPR036390">
    <property type="entry name" value="WH_DNA-bd_sf"/>
</dbReference>
<dbReference type="Proteomes" id="UP000255207">
    <property type="component" value="Unassembled WGS sequence"/>
</dbReference>
<protein>
    <submittedName>
        <fullName evidence="5">GntR family transcriptional regulator</fullName>
    </submittedName>
</protein>
<dbReference type="GO" id="GO:0003700">
    <property type="term" value="F:DNA-binding transcription factor activity"/>
    <property type="evidence" value="ECO:0007669"/>
    <property type="project" value="InterPro"/>
</dbReference>
<dbReference type="Pfam" id="PF07729">
    <property type="entry name" value="FCD"/>
    <property type="match status" value="1"/>
</dbReference>
<keyword evidence="1" id="KW-0805">Transcription regulation</keyword>
<evidence type="ECO:0000313" key="5">
    <source>
        <dbReference type="EMBL" id="RDJ20201.1"/>
    </source>
</evidence>
<evidence type="ECO:0000313" key="6">
    <source>
        <dbReference type="Proteomes" id="UP000255207"/>
    </source>
</evidence>
<dbReference type="InterPro" id="IPR036388">
    <property type="entry name" value="WH-like_DNA-bd_sf"/>
</dbReference>
<dbReference type="PANTHER" id="PTHR43537:SF49">
    <property type="entry name" value="TRANSCRIPTIONAL REGULATORY PROTEIN"/>
    <property type="match status" value="1"/>
</dbReference>
<reference evidence="6" key="1">
    <citation type="submission" date="2018-07" db="EMBL/GenBank/DDBJ databases">
        <authorList>
            <person name="Safronova V.I."/>
            <person name="Chirak E.R."/>
            <person name="Sazanova A.L."/>
        </authorList>
    </citation>
    <scope>NUCLEOTIDE SEQUENCE [LARGE SCALE GENOMIC DNA]</scope>
    <source>
        <strain evidence="6">RCAM04685</strain>
    </source>
</reference>
<dbReference type="SUPFAM" id="SSF46785">
    <property type="entry name" value="Winged helix' DNA-binding domain"/>
    <property type="match status" value="1"/>
</dbReference>
<proteinExistence type="predicted"/>
<name>A0A370KYZ0_9HYPH</name>
<dbReference type="InterPro" id="IPR008920">
    <property type="entry name" value="TF_FadR/GntR_C"/>
</dbReference>
<dbReference type="SUPFAM" id="SSF48008">
    <property type="entry name" value="GntR ligand-binding domain-like"/>
    <property type="match status" value="1"/>
</dbReference>
<dbReference type="EMBL" id="QQTP01000021">
    <property type="protein sequence ID" value="RDJ20201.1"/>
    <property type="molecule type" value="Genomic_DNA"/>
</dbReference>